<evidence type="ECO:0000259" key="1">
    <source>
        <dbReference type="PROSITE" id="PS50090"/>
    </source>
</evidence>
<evidence type="ECO:0000313" key="4">
    <source>
        <dbReference type="Proteomes" id="UP000008312"/>
    </source>
</evidence>
<dbReference type="GO" id="GO:0000981">
    <property type="term" value="F:DNA-binding transcription factor activity, RNA polymerase II-specific"/>
    <property type="evidence" value="ECO:0007669"/>
    <property type="project" value="TreeGrafter"/>
</dbReference>
<dbReference type="SMART" id="SM00717">
    <property type="entry name" value="SANT"/>
    <property type="match status" value="2"/>
</dbReference>
<evidence type="ECO:0000313" key="3">
    <source>
        <dbReference type="EMBL" id="CBK20184.2"/>
    </source>
</evidence>
<feature type="domain" description="HTH myb-type" evidence="2">
    <location>
        <begin position="13"/>
        <end position="69"/>
    </location>
</feature>
<organism evidence="3">
    <name type="scientific">Blastocystis hominis</name>
    <dbReference type="NCBI Taxonomy" id="12968"/>
    <lineage>
        <taxon>Eukaryota</taxon>
        <taxon>Sar</taxon>
        <taxon>Stramenopiles</taxon>
        <taxon>Bigyra</taxon>
        <taxon>Opalozoa</taxon>
        <taxon>Opalinata</taxon>
        <taxon>Blastocystidae</taxon>
        <taxon>Blastocystis</taxon>
    </lineage>
</organism>
<dbReference type="SUPFAM" id="SSF46689">
    <property type="entry name" value="Homeodomain-like"/>
    <property type="match status" value="1"/>
</dbReference>
<dbReference type="InterPro" id="IPR009057">
    <property type="entry name" value="Homeodomain-like_sf"/>
</dbReference>
<dbReference type="InterPro" id="IPR001005">
    <property type="entry name" value="SANT/Myb"/>
</dbReference>
<name>D8LWJ5_BLAHO</name>
<dbReference type="RefSeq" id="XP_012894232.1">
    <property type="nucleotide sequence ID" value="XM_013038778.1"/>
</dbReference>
<feature type="domain" description="HTH myb-type" evidence="2">
    <location>
        <begin position="70"/>
        <end position="124"/>
    </location>
</feature>
<dbReference type="EMBL" id="FN668638">
    <property type="protein sequence ID" value="CBK20184.2"/>
    <property type="molecule type" value="Genomic_DNA"/>
</dbReference>
<proteinExistence type="predicted"/>
<dbReference type="InterPro" id="IPR050560">
    <property type="entry name" value="MYB_TF"/>
</dbReference>
<dbReference type="Gene3D" id="1.10.10.60">
    <property type="entry name" value="Homeodomain-like"/>
    <property type="match status" value="2"/>
</dbReference>
<dbReference type="AlphaFoldDB" id="D8LWJ5"/>
<protein>
    <submittedName>
        <fullName evidence="3">Uncharacterized protein</fullName>
    </submittedName>
</protein>
<dbReference type="GO" id="GO:0000978">
    <property type="term" value="F:RNA polymerase II cis-regulatory region sequence-specific DNA binding"/>
    <property type="evidence" value="ECO:0007669"/>
    <property type="project" value="TreeGrafter"/>
</dbReference>
<dbReference type="OrthoDB" id="2143914at2759"/>
<feature type="domain" description="Myb-like" evidence="1">
    <location>
        <begin position="70"/>
        <end position="120"/>
    </location>
</feature>
<dbReference type="PANTHER" id="PTHR45614">
    <property type="entry name" value="MYB PROTEIN-RELATED"/>
    <property type="match status" value="1"/>
</dbReference>
<gene>
    <name evidence="3" type="ORF">GSBLH_T00000554001</name>
</gene>
<sequence length="501" mass="57781">MEFKMDPQVKLNSEGKVRKCWNDEEDKALKCCIEQHGVGHWSAISMSLQEKVGTKRTTKQCRNRWLNKLDPSVNRGEWTPEEEQTISNLQKQLGNKWAEIAKQLNGRTDNAVKNHWYSTMRKKLRKLYKYIGDEFNKKPELKRLASEFIAINYNKFMSEQNMKSSDIRIVCRCIDYMLMHDTQGELKKETERNPMLPTMSAFADTLYHQPYISDKKEVYLEFIRKVLTMYQRNKNLFTKFAPDVYFEDIKNTNSSLLPDSQNDSPFVDDIKMQDMMHSVAPVHHSRGKRRRPMEESQLAAPMMNEMFDPQYISQSSTSSMLIPQISILQPMSSNLPSMVQIPMSQILSQPQNSLLSTPSVAPSTVDGPIGVIDQGGIDVGSSVPMPSTLALDVKPDEMALKEEGKAVTFHLCQMEEGRSGQEGVQMDDKRVKGMYVQCCLVCWIPVWEKAIVMVRITVDKEERNWLDIESMIGELGSLSRCLLLNNEKYILDFYFTMKERI</sequence>
<reference evidence="3" key="1">
    <citation type="submission" date="2010-02" db="EMBL/GenBank/DDBJ databases">
        <title>Sequencing and annotation of the Blastocystis hominis genome.</title>
        <authorList>
            <person name="Wincker P."/>
        </authorList>
    </citation>
    <scope>NUCLEOTIDE SEQUENCE</scope>
    <source>
        <strain evidence="3">Singapore isolate B</strain>
    </source>
</reference>
<feature type="domain" description="Myb-like" evidence="1">
    <location>
        <begin position="13"/>
        <end position="69"/>
    </location>
</feature>
<evidence type="ECO:0000259" key="2">
    <source>
        <dbReference type="PROSITE" id="PS51294"/>
    </source>
</evidence>
<dbReference type="PROSITE" id="PS51294">
    <property type="entry name" value="HTH_MYB"/>
    <property type="match status" value="2"/>
</dbReference>
<dbReference type="PROSITE" id="PS50090">
    <property type="entry name" value="MYB_LIKE"/>
    <property type="match status" value="2"/>
</dbReference>
<dbReference type="Proteomes" id="UP000008312">
    <property type="component" value="Unassembled WGS sequence"/>
</dbReference>
<dbReference type="GO" id="GO:0005634">
    <property type="term" value="C:nucleus"/>
    <property type="evidence" value="ECO:0007669"/>
    <property type="project" value="TreeGrafter"/>
</dbReference>
<dbReference type="Pfam" id="PF00249">
    <property type="entry name" value="Myb_DNA-binding"/>
    <property type="match status" value="2"/>
</dbReference>
<dbReference type="GeneID" id="24917861"/>
<keyword evidence="4" id="KW-1185">Reference proteome</keyword>
<dbReference type="CDD" id="cd00167">
    <property type="entry name" value="SANT"/>
    <property type="match status" value="2"/>
</dbReference>
<dbReference type="PANTHER" id="PTHR45614:SF274">
    <property type="entry name" value="MYB-LIKE DNA-BINDING PROTEIN"/>
    <property type="match status" value="1"/>
</dbReference>
<dbReference type="InParanoid" id="D8LWJ5"/>
<accession>D8LWJ5</accession>
<dbReference type="InterPro" id="IPR017930">
    <property type="entry name" value="Myb_dom"/>
</dbReference>